<dbReference type="Pfam" id="PF12959">
    <property type="entry name" value="DUF3848"/>
    <property type="match status" value="1"/>
</dbReference>
<dbReference type="OrthoDB" id="1840170at2"/>
<dbReference type="Proteomes" id="UP000434475">
    <property type="component" value="Unassembled WGS sequence"/>
</dbReference>
<gene>
    <name evidence="2" type="ORF">GKE97_23280</name>
    <name evidence="3" type="ORF">I5Q84_18600</name>
</gene>
<proteinExistence type="predicted"/>
<protein>
    <submittedName>
        <fullName evidence="2">DUF3848 domain-containing protein</fullName>
    </submittedName>
</protein>
<name>A0A1C7FL01_FLAPL</name>
<sequence length="236" mass="27514">MEQEKLKEKLDEEIHKAARPLEELAPDDPYFARIQGMLAIKSELENIPLSDTQRDMLLAMDNVLEQAWTFRNTPVPDRCMDPENISEVVYYFLQDKGAGYRADLLYNRAKAEFDARMEEIAALPPKEILGCAYEKVIKEEFLCQMEDELPEDTVNVLLTYPQPLAVLFSEWMDNDYSFLDCIVDTMQDTVQRREKELRSCQFHVNGEPPQELKDYYELYGEELNNPDLEPAGEVER</sequence>
<evidence type="ECO:0000313" key="3">
    <source>
        <dbReference type="EMBL" id="QQR07837.1"/>
    </source>
</evidence>
<feature type="domain" description="DUF3848" evidence="1">
    <location>
        <begin position="105"/>
        <end position="188"/>
    </location>
</feature>
<organism evidence="2 4">
    <name type="scientific">Flavonifractor plautii</name>
    <name type="common">Fusobacterium plautii</name>
    <dbReference type="NCBI Taxonomy" id="292800"/>
    <lineage>
        <taxon>Bacteria</taxon>
        <taxon>Bacillati</taxon>
        <taxon>Bacillota</taxon>
        <taxon>Clostridia</taxon>
        <taxon>Eubacteriales</taxon>
        <taxon>Oscillospiraceae</taxon>
        <taxon>Flavonifractor</taxon>
    </lineage>
</organism>
<reference evidence="2 4" key="1">
    <citation type="journal article" date="2019" name="Nat. Med.">
        <title>A library of human gut bacterial isolates paired with longitudinal multiomics data enables mechanistic microbiome research.</title>
        <authorList>
            <person name="Poyet M."/>
            <person name="Groussin M."/>
            <person name="Gibbons S.M."/>
            <person name="Avila-Pacheco J."/>
            <person name="Jiang X."/>
            <person name="Kearney S.M."/>
            <person name="Perrotta A.R."/>
            <person name="Berdy B."/>
            <person name="Zhao S."/>
            <person name="Lieberman T.D."/>
            <person name="Swanson P.K."/>
            <person name="Smith M."/>
            <person name="Roesemann S."/>
            <person name="Alexander J.E."/>
            <person name="Rich S.A."/>
            <person name="Livny J."/>
            <person name="Vlamakis H."/>
            <person name="Clish C."/>
            <person name="Bullock K."/>
            <person name="Deik A."/>
            <person name="Scott J."/>
            <person name="Pierce K.A."/>
            <person name="Xavier R.J."/>
            <person name="Alm E.J."/>
        </authorList>
    </citation>
    <scope>NUCLEOTIDE SEQUENCE [LARGE SCALE GENOMIC DNA]</scope>
    <source>
        <strain evidence="2 4">BIOML-A2</strain>
    </source>
</reference>
<evidence type="ECO:0000313" key="4">
    <source>
        <dbReference type="Proteomes" id="UP000434475"/>
    </source>
</evidence>
<evidence type="ECO:0000313" key="5">
    <source>
        <dbReference type="Proteomes" id="UP000595792"/>
    </source>
</evidence>
<evidence type="ECO:0000259" key="1">
    <source>
        <dbReference type="Pfam" id="PF12959"/>
    </source>
</evidence>
<dbReference type="Proteomes" id="UP000595792">
    <property type="component" value="Chromosome"/>
</dbReference>
<evidence type="ECO:0000313" key="2">
    <source>
        <dbReference type="EMBL" id="MSB22390.1"/>
    </source>
</evidence>
<reference evidence="3 5" key="2">
    <citation type="submission" date="2020-11" db="EMBL/GenBank/DDBJ databases">
        <title>Closed and high quality bacterial genomes of the OMM12 community.</title>
        <authorList>
            <person name="Marbouty M."/>
            <person name="Lamy-Besnier Q."/>
            <person name="Debarbieux L."/>
            <person name="Koszul R."/>
        </authorList>
    </citation>
    <scope>NUCLEOTIDE SEQUENCE [LARGE SCALE GENOMIC DNA]</scope>
    <source>
        <strain evidence="3 5">YL31</strain>
    </source>
</reference>
<dbReference type="InterPro" id="IPR024380">
    <property type="entry name" value="DUF3848"/>
</dbReference>
<dbReference type="EMBL" id="CP065315">
    <property type="protein sequence ID" value="QQR07837.1"/>
    <property type="molecule type" value="Genomic_DNA"/>
</dbReference>
<accession>A0A1C7FL01</accession>
<dbReference type="AlphaFoldDB" id="A0A1C7FL01"/>
<dbReference type="EMBL" id="WKPR01000039">
    <property type="protein sequence ID" value="MSB22390.1"/>
    <property type="molecule type" value="Genomic_DNA"/>
</dbReference>
<dbReference type="KEGG" id="fpla:A4U99_02600"/>